<dbReference type="InterPro" id="IPR023296">
    <property type="entry name" value="Glyco_hydro_beta-prop_sf"/>
</dbReference>
<dbReference type="InterPro" id="IPR006710">
    <property type="entry name" value="Glyco_hydro_43"/>
</dbReference>
<evidence type="ECO:0000313" key="6">
    <source>
        <dbReference type="EMBL" id="MCF7567773.1"/>
    </source>
</evidence>
<comment type="pathway">
    <text evidence="1">Glycan metabolism; L-arabinan degradation.</text>
</comment>
<keyword evidence="3 5" id="KW-0378">Hydrolase</keyword>
<dbReference type="Proteomes" id="UP001199795">
    <property type="component" value="Unassembled WGS sequence"/>
</dbReference>
<name>A0AAE3JK60_9FLAO</name>
<dbReference type="RefSeq" id="WP_237239123.1">
    <property type="nucleotide sequence ID" value="NZ_JAKKDU010000005.1"/>
</dbReference>
<evidence type="ECO:0000256" key="5">
    <source>
        <dbReference type="RuleBase" id="RU361187"/>
    </source>
</evidence>
<evidence type="ECO:0000256" key="4">
    <source>
        <dbReference type="ARBA" id="ARBA00023295"/>
    </source>
</evidence>
<dbReference type="GO" id="GO:0004553">
    <property type="term" value="F:hydrolase activity, hydrolyzing O-glycosyl compounds"/>
    <property type="evidence" value="ECO:0007669"/>
    <property type="project" value="InterPro"/>
</dbReference>
<protein>
    <submittedName>
        <fullName evidence="6">Family 43 glycosylhydrolase</fullName>
    </submittedName>
</protein>
<evidence type="ECO:0000256" key="2">
    <source>
        <dbReference type="ARBA" id="ARBA00009865"/>
    </source>
</evidence>
<gene>
    <name evidence="6" type="ORF">L3X37_05260</name>
</gene>
<comment type="caution">
    <text evidence="6">The sequence shown here is derived from an EMBL/GenBank/DDBJ whole genome shotgun (WGS) entry which is preliminary data.</text>
</comment>
<comment type="similarity">
    <text evidence="2 5">Belongs to the glycosyl hydrolase 43 family.</text>
</comment>
<evidence type="ECO:0000256" key="3">
    <source>
        <dbReference type="ARBA" id="ARBA00022801"/>
    </source>
</evidence>
<dbReference type="PANTHER" id="PTHR43301">
    <property type="entry name" value="ARABINAN ENDO-1,5-ALPHA-L-ARABINOSIDASE"/>
    <property type="match status" value="1"/>
</dbReference>
<sequence>MKNTSITIVTILCLLSYLLTQGQNIESIKEKFSKIEFEYDKITGIGNETGCTRRDPSDVIKVGDVYYVYYTKVYGVSPGYWGTIWYATSTDEGYTWTEQGEILGLGEKNAFDSQATFTPNIIFANNKYYMYYTGVKPTPGNENGEFENNSTTDITAIGLAISDLPNGPFVRSSIEPILRVSVEPEKFDSYRIDDAVLLYRNGLYWLYYKGRSRGHGIGGPRHTEMGVAFSKNPEGPFTKLDRQLLPGSHEVMLWQEGVGIGALASISNTLEYAPNGVDFTSNKLGIKVKNRPKAPGVYRQDLTDSTIKGEGLKWGISMIHNGDEAYLIRYEVRQNED</sequence>
<reference evidence="6" key="1">
    <citation type="submission" date="2022-01" db="EMBL/GenBank/DDBJ databases">
        <title>Draft genome sequence of Sabulilitoribacter arenilitoris KCTC 52401.</title>
        <authorList>
            <person name="Oh J.-S."/>
        </authorList>
    </citation>
    <scope>NUCLEOTIDE SEQUENCE</scope>
    <source>
        <strain evidence="6">HMF6543</strain>
    </source>
</reference>
<accession>A0AAE3JK60</accession>
<evidence type="ECO:0000313" key="7">
    <source>
        <dbReference type="Proteomes" id="UP001199795"/>
    </source>
</evidence>
<keyword evidence="4 5" id="KW-0326">Glycosidase</keyword>
<dbReference type="PANTHER" id="PTHR43301:SF3">
    <property type="entry name" value="ARABINAN ENDO-1,5-ALPHA-L-ARABINOSIDASE A-RELATED"/>
    <property type="match status" value="1"/>
</dbReference>
<dbReference type="Pfam" id="PF04616">
    <property type="entry name" value="Glyco_hydro_43"/>
    <property type="match status" value="1"/>
</dbReference>
<dbReference type="EMBL" id="JAKKDU010000005">
    <property type="protein sequence ID" value="MCF7567773.1"/>
    <property type="molecule type" value="Genomic_DNA"/>
</dbReference>
<dbReference type="SUPFAM" id="SSF75005">
    <property type="entry name" value="Arabinanase/levansucrase/invertase"/>
    <property type="match status" value="1"/>
</dbReference>
<dbReference type="Gene3D" id="2.115.10.20">
    <property type="entry name" value="Glycosyl hydrolase domain, family 43"/>
    <property type="match status" value="1"/>
</dbReference>
<keyword evidence="7" id="KW-1185">Reference proteome</keyword>
<evidence type="ECO:0000256" key="1">
    <source>
        <dbReference type="ARBA" id="ARBA00004834"/>
    </source>
</evidence>
<organism evidence="6 7">
    <name type="scientific">Wocania arenilitoris</name>
    <dbReference type="NCBI Taxonomy" id="2044858"/>
    <lineage>
        <taxon>Bacteria</taxon>
        <taxon>Pseudomonadati</taxon>
        <taxon>Bacteroidota</taxon>
        <taxon>Flavobacteriia</taxon>
        <taxon>Flavobacteriales</taxon>
        <taxon>Flavobacteriaceae</taxon>
        <taxon>Wocania</taxon>
    </lineage>
</organism>
<dbReference type="GO" id="GO:0005975">
    <property type="term" value="P:carbohydrate metabolic process"/>
    <property type="evidence" value="ECO:0007669"/>
    <property type="project" value="InterPro"/>
</dbReference>
<proteinExistence type="inferred from homology"/>
<dbReference type="InterPro" id="IPR050727">
    <property type="entry name" value="GH43_arabinanases"/>
</dbReference>
<dbReference type="AlphaFoldDB" id="A0AAE3JK60"/>